<name>A0A8D8GKQ2_CULPI</name>
<dbReference type="EMBL" id="HBUE01273708">
    <property type="protein sequence ID" value="CAG6565151.1"/>
    <property type="molecule type" value="Transcribed_RNA"/>
</dbReference>
<proteinExistence type="predicted"/>
<dbReference type="EMBL" id="HBUE01273709">
    <property type="protein sequence ID" value="CAG6565152.1"/>
    <property type="molecule type" value="Transcribed_RNA"/>
</dbReference>
<sequence length="118" mass="13752">MFFTPSIIPINISQQSERIKSSKQMLSFSISFNLSGRLFPAQRISMTLNSQLISRSSYWDWSLWRHRNRKNRTSQKVITASVALRASIEDFLEAWIHVIACDLKFRSFWNLPSALSEP</sequence>
<organism evidence="1">
    <name type="scientific">Culex pipiens</name>
    <name type="common">House mosquito</name>
    <dbReference type="NCBI Taxonomy" id="7175"/>
    <lineage>
        <taxon>Eukaryota</taxon>
        <taxon>Metazoa</taxon>
        <taxon>Ecdysozoa</taxon>
        <taxon>Arthropoda</taxon>
        <taxon>Hexapoda</taxon>
        <taxon>Insecta</taxon>
        <taxon>Pterygota</taxon>
        <taxon>Neoptera</taxon>
        <taxon>Endopterygota</taxon>
        <taxon>Diptera</taxon>
        <taxon>Nematocera</taxon>
        <taxon>Culicoidea</taxon>
        <taxon>Culicidae</taxon>
        <taxon>Culicinae</taxon>
        <taxon>Culicini</taxon>
        <taxon>Culex</taxon>
        <taxon>Culex</taxon>
    </lineage>
</organism>
<dbReference type="EMBL" id="HBUE01010891">
    <property type="protein sequence ID" value="CAG6448405.1"/>
    <property type="molecule type" value="Transcribed_RNA"/>
</dbReference>
<evidence type="ECO:0000313" key="1">
    <source>
        <dbReference type="EMBL" id="CAG6513672.1"/>
    </source>
</evidence>
<accession>A0A8D8GKQ2</accession>
<reference evidence="1" key="1">
    <citation type="submission" date="2021-05" db="EMBL/GenBank/DDBJ databases">
        <authorList>
            <person name="Alioto T."/>
            <person name="Alioto T."/>
            <person name="Gomez Garrido J."/>
        </authorList>
    </citation>
    <scope>NUCLEOTIDE SEQUENCE</scope>
</reference>
<dbReference type="AlphaFoldDB" id="A0A8D8GKQ2"/>
<dbReference type="EMBL" id="HBUE01168362">
    <property type="protein sequence ID" value="CAG6513672.1"/>
    <property type="molecule type" value="Transcribed_RNA"/>
</dbReference>
<protein>
    <submittedName>
        <fullName evidence="1">(northern house mosquito) hypothetical protein</fullName>
    </submittedName>
</protein>
<dbReference type="EMBL" id="HBUE01168363">
    <property type="protein sequence ID" value="CAG6513673.1"/>
    <property type="molecule type" value="Transcribed_RNA"/>
</dbReference>